<sequence length="198" mass="21989">MEARAPYIFSRREKPDEKGRTPWACPAAGNSPTALCPRKPTMLASGKVPLTIIKRPVEGPAKVCDNKTSTTFPAEVGGKFAQHYQYGSKSWRDMYGHGRNSVESFNAYLKDGGTHALEDGSRRRLRGSVAQYFLATLVVMAANLDKIQDFAAQKAEDGLDFEAGIEAPRAKQRKPRRSSALQRVTHQRGRTKRNPVRT</sequence>
<dbReference type="AlphaFoldDB" id="A0A7D4PMX5"/>
<dbReference type="RefSeq" id="WP_172990351.1">
    <property type="nucleotide sequence ID" value="NZ_CP054038.1"/>
</dbReference>
<protein>
    <recommendedName>
        <fullName evidence="4">Transposase DDE domain-containing protein</fullName>
    </recommendedName>
</protein>
<evidence type="ECO:0000256" key="1">
    <source>
        <dbReference type="SAM" id="MobiDB-lite"/>
    </source>
</evidence>
<accession>A0A7D4PMX5</accession>
<feature type="compositionally biased region" description="Basic and acidic residues" evidence="1">
    <location>
        <begin position="10"/>
        <end position="20"/>
    </location>
</feature>
<feature type="compositionally biased region" description="Basic residues" evidence="1">
    <location>
        <begin position="185"/>
        <end position="198"/>
    </location>
</feature>
<evidence type="ECO:0000313" key="3">
    <source>
        <dbReference type="Proteomes" id="UP000502498"/>
    </source>
</evidence>
<feature type="region of interest" description="Disordered" evidence="1">
    <location>
        <begin position="1"/>
        <end position="21"/>
    </location>
</feature>
<proteinExistence type="predicted"/>
<evidence type="ECO:0000313" key="2">
    <source>
        <dbReference type="EMBL" id="QKJ19915.1"/>
    </source>
</evidence>
<feature type="region of interest" description="Disordered" evidence="1">
    <location>
        <begin position="163"/>
        <end position="198"/>
    </location>
</feature>
<evidence type="ECO:0008006" key="4">
    <source>
        <dbReference type="Google" id="ProtNLM"/>
    </source>
</evidence>
<organism evidence="2 3">
    <name type="scientific">Microbacterium hominis</name>
    <dbReference type="NCBI Taxonomy" id="162426"/>
    <lineage>
        <taxon>Bacteria</taxon>
        <taxon>Bacillati</taxon>
        <taxon>Actinomycetota</taxon>
        <taxon>Actinomycetes</taxon>
        <taxon>Micrococcales</taxon>
        <taxon>Microbacteriaceae</taxon>
        <taxon>Microbacterium</taxon>
    </lineage>
</organism>
<dbReference type="Proteomes" id="UP000502498">
    <property type="component" value="Chromosome"/>
</dbReference>
<dbReference type="EMBL" id="CP054038">
    <property type="protein sequence ID" value="QKJ19915.1"/>
    <property type="molecule type" value="Genomic_DNA"/>
</dbReference>
<reference evidence="2 3" key="1">
    <citation type="submission" date="2020-05" db="EMBL/GenBank/DDBJ databases">
        <title>Strain PA2F3 complete genome.</title>
        <authorList>
            <person name="Kim Y.-S."/>
            <person name="Kim S.-J."/>
            <person name="Jung H.-k."/>
            <person name="Kim S.-E."/>
            <person name="Kim K.-H."/>
        </authorList>
    </citation>
    <scope>NUCLEOTIDE SEQUENCE [LARGE SCALE GENOMIC DNA]</scope>
    <source>
        <strain evidence="2 3">PA2F3</strain>
    </source>
</reference>
<name>A0A7D4PMX5_9MICO</name>
<gene>
    <name evidence="2" type="ORF">HQM25_11475</name>
</gene>